<gene>
    <name evidence="2" type="ordered locus">CHU_0529</name>
</gene>
<dbReference type="RefSeq" id="WP_011583932.1">
    <property type="nucleotide sequence ID" value="NC_008255.1"/>
</dbReference>
<dbReference type="Proteomes" id="UP000001822">
    <property type="component" value="Chromosome"/>
</dbReference>
<proteinExistence type="predicted"/>
<protein>
    <recommendedName>
        <fullName evidence="4">Bacteroidetes-specific membrane protein</fullName>
    </recommendedName>
</protein>
<dbReference type="KEGG" id="chu:CHU_0529"/>
<accession>A0A6N4SNG6</accession>
<evidence type="ECO:0000256" key="1">
    <source>
        <dbReference type="SAM" id="SignalP"/>
    </source>
</evidence>
<name>A0A6N4SNG6_CYTH3</name>
<evidence type="ECO:0000313" key="2">
    <source>
        <dbReference type="EMBL" id="ABG57816.1"/>
    </source>
</evidence>
<dbReference type="AlphaFoldDB" id="A0A6N4SNG6"/>
<dbReference type="OrthoDB" id="1118477at2"/>
<evidence type="ECO:0008006" key="4">
    <source>
        <dbReference type="Google" id="ProtNLM"/>
    </source>
</evidence>
<dbReference type="InterPro" id="IPR019861">
    <property type="entry name" value="PorP/SprF_Bacteroidetes"/>
</dbReference>
<organism evidence="2 3">
    <name type="scientific">Cytophaga hutchinsonii (strain ATCC 33406 / DSM 1761 / CIP 103989 / NBRC 15051 / NCIMB 9469 / D465)</name>
    <dbReference type="NCBI Taxonomy" id="269798"/>
    <lineage>
        <taxon>Bacteria</taxon>
        <taxon>Pseudomonadati</taxon>
        <taxon>Bacteroidota</taxon>
        <taxon>Cytophagia</taxon>
        <taxon>Cytophagales</taxon>
        <taxon>Cytophagaceae</taxon>
        <taxon>Cytophaga</taxon>
    </lineage>
</organism>
<feature type="chain" id="PRO_5026739991" description="Bacteroidetes-specific membrane protein" evidence="1">
    <location>
        <begin position="19"/>
        <end position="292"/>
    </location>
</feature>
<sequence length="292" mass="32333">MKKILLLLLSLSAFAVQAQIYPNIGQFQNVLLYYNPAYAGSGTQIRATGIYRSQWSKYPGAPNTQVITVEAPLGKNIGGGAVLNRHAIANTLQLNFSGNVSYRIKTGRESFVQFGLKAGISQINFGAGTAFKWDENDPYISSNANRGIIGTFGAGVFYKKKSFYAGLSVPDLVLIDANKLYYDDATNKSLVKKNFFFISGIKLNVTDFIALQPNVLVRYYPTRPLNYYINLSVIFNQTFTAGIGFMYPKAMALYTNVNITPKIVLGYRYEFNTSGFALGNYGSSEILVRYGF</sequence>
<reference evidence="2 3" key="1">
    <citation type="journal article" date="2007" name="Appl. Environ. Microbiol.">
        <title>Genome sequence of the cellulolytic gliding bacterium Cytophaga hutchinsonii.</title>
        <authorList>
            <person name="Xie G."/>
            <person name="Bruce D.C."/>
            <person name="Challacombe J.F."/>
            <person name="Chertkov O."/>
            <person name="Detter J.C."/>
            <person name="Gilna P."/>
            <person name="Han C.S."/>
            <person name="Lucas S."/>
            <person name="Misra M."/>
            <person name="Myers G.L."/>
            <person name="Richardson P."/>
            <person name="Tapia R."/>
            <person name="Thayer N."/>
            <person name="Thompson L.S."/>
            <person name="Brettin T.S."/>
            <person name="Henrissat B."/>
            <person name="Wilson D.B."/>
            <person name="McBride M.J."/>
        </authorList>
    </citation>
    <scope>NUCLEOTIDE SEQUENCE [LARGE SCALE GENOMIC DNA]</scope>
    <source>
        <strain evidence="3">ATCC 33406 / DSM 1761 / CIP 103989 / NBRC 15051 / NCIMB 9469 / D465</strain>
    </source>
</reference>
<feature type="signal peptide" evidence="1">
    <location>
        <begin position="1"/>
        <end position="18"/>
    </location>
</feature>
<keyword evidence="3" id="KW-1185">Reference proteome</keyword>
<keyword evidence="1" id="KW-0732">Signal</keyword>
<dbReference type="EMBL" id="CP000383">
    <property type="protein sequence ID" value="ABG57816.1"/>
    <property type="molecule type" value="Genomic_DNA"/>
</dbReference>
<dbReference type="NCBIfam" id="TIGR03519">
    <property type="entry name" value="T9SS_PorP_fam"/>
    <property type="match status" value="1"/>
</dbReference>
<dbReference type="Pfam" id="PF11751">
    <property type="entry name" value="PorP_SprF"/>
    <property type="match status" value="1"/>
</dbReference>
<evidence type="ECO:0000313" key="3">
    <source>
        <dbReference type="Proteomes" id="UP000001822"/>
    </source>
</evidence>